<feature type="compositionally biased region" description="Low complexity" evidence="10">
    <location>
        <begin position="138"/>
        <end position="151"/>
    </location>
</feature>
<dbReference type="EMBL" id="CP001016">
    <property type="protein sequence ID" value="ACB96625.1"/>
    <property type="molecule type" value="Genomic_DNA"/>
</dbReference>
<feature type="compositionally biased region" description="Basic and acidic residues" evidence="10">
    <location>
        <begin position="67"/>
        <end position="77"/>
    </location>
</feature>
<reference evidence="13" key="1">
    <citation type="submission" date="2008-03" db="EMBL/GenBank/DDBJ databases">
        <title>Complete sequence of chromosome of Beijerinckia indica subsp. indica ATCC 9039.</title>
        <authorList>
            <consortium name="US DOE Joint Genome Institute"/>
            <person name="Copeland A."/>
            <person name="Lucas S."/>
            <person name="Lapidus A."/>
            <person name="Glavina del Rio T."/>
            <person name="Dalin E."/>
            <person name="Tice H."/>
            <person name="Bruce D."/>
            <person name="Goodwin L."/>
            <person name="Pitluck S."/>
            <person name="LaButti K."/>
            <person name="Schmutz J."/>
            <person name="Larimer F."/>
            <person name="Land M."/>
            <person name="Hauser L."/>
            <person name="Kyrpides N."/>
            <person name="Mikhailova N."/>
            <person name="Dunfield P.F."/>
            <person name="Dedysh S.N."/>
            <person name="Liesack W."/>
            <person name="Saw J.H."/>
            <person name="Alam M."/>
            <person name="Chen Y."/>
            <person name="Murrell J.C."/>
            <person name="Richardson P."/>
        </authorList>
    </citation>
    <scope>NUCLEOTIDE SEQUENCE [LARGE SCALE GENOMIC DNA]</scope>
    <source>
        <strain evidence="13">ATCC 9039 / DSM 1715 / NCIMB 8712</strain>
    </source>
</reference>
<organism evidence="12 13">
    <name type="scientific">Beijerinckia indica subsp. indica (strain ATCC 9039 / DSM 1715 / NCIMB 8712)</name>
    <dbReference type="NCBI Taxonomy" id="395963"/>
    <lineage>
        <taxon>Bacteria</taxon>
        <taxon>Pseudomonadati</taxon>
        <taxon>Pseudomonadota</taxon>
        <taxon>Alphaproteobacteria</taxon>
        <taxon>Hyphomicrobiales</taxon>
        <taxon>Beijerinckiaceae</taxon>
        <taxon>Beijerinckia</taxon>
    </lineage>
</organism>
<proteinExistence type="inferred from homology"/>
<feature type="domain" description="TonB C-terminal" evidence="11">
    <location>
        <begin position="175"/>
        <end position="264"/>
    </location>
</feature>
<dbReference type="Gene3D" id="3.30.1150.10">
    <property type="match status" value="1"/>
</dbReference>
<gene>
    <name evidence="12" type="ordered locus">Bind_3063</name>
</gene>
<dbReference type="PANTHER" id="PTHR33446:SF2">
    <property type="entry name" value="PROTEIN TONB"/>
    <property type="match status" value="1"/>
</dbReference>
<evidence type="ECO:0000313" key="13">
    <source>
        <dbReference type="Proteomes" id="UP000001695"/>
    </source>
</evidence>
<keyword evidence="6" id="KW-0812">Transmembrane</keyword>
<dbReference type="eggNOG" id="COG0810">
    <property type="taxonomic scope" value="Bacteria"/>
</dbReference>
<feature type="compositionally biased region" description="Basic and acidic residues" evidence="10">
    <location>
        <begin position="152"/>
        <end position="167"/>
    </location>
</feature>
<dbReference type="GO" id="GO:0098797">
    <property type="term" value="C:plasma membrane protein complex"/>
    <property type="evidence" value="ECO:0007669"/>
    <property type="project" value="TreeGrafter"/>
</dbReference>
<keyword evidence="5" id="KW-0997">Cell inner membrane</keyword>
<dbReference type="AlphaFoldDB" id="B2IBJ9"/>
<keyword evidence="7" id="KW-0653">Protein transport</keyword>
<sequence length="264" mass="28542">MSQGKSFGRTTKFTLYHGFALSLGLHAALAIPFGLHALEHPPEEEDIPPLVVELQGLVSTNQSNEKLLQETKGEAKQADAASAAQPEAKPMQDDGPQPETDQPTQLKASEQDKTEKKDPEKEKVPEVAETSAPSPAHTASNSSSAGTNNTKGTEEQQKAQTIRNEREAELNRLKEYIKSLTKKVQTNLAYPDQARQSGLQGTPTVSFTVLPSGQIRMESLRIVASSGKPELDQAAVKTVRASVPFNPPPKEMTVAIAVSFGRKH</sequence>
<keyword evidence="3" id="KW-0813">Transport</keyword>
<comment type="subcellular location">
    <subcellularLocation>
        <location evidence="1">Cell inner membrane</location>
        <topology evidence="1">Single-pass membrane protein</topology>
        <orientation evidence="1">Periplasmic side</orientation>
    </subcellularLocation>
</comment>
<keyword evidence="8" id="KW-1133">Transmembrane helix</keyword>
<evidence type="ECO:0000256" key="8">
    <source>
        <dbReference type="ARBA" id="ARBA00022989"/>
    </source>
</evidence>
<evidence type="ECO:0000256" key="7">
    <source>
        <dbReference type="ARBA" id="ARBA00022927"/>
    </source>
</evidence>
<dbReference type="PROSITE" id="PS52015">
    <property type="entry name" value="TONB_CTD"/>
    <property type="match status" value="1"/>
</dbReference>
<dbReference type="NCBIfam" id="TIGR01352">
    <property type="entry name" value="tonB_Cterm"/>
    <property type="match status" value="1"/>
</dbReference>
<comment type="similarity">
    <text evidence="2">Belongs to the TonB family.</text>
</comment>
<feature type="compositionally biased region" description="Polar residues" evidence="10">
    <location>
        <begin position="99"/>
        <end position="108"/>
    </location>
</feature>
<dbReference type="InterPro" id="IPR037682">
    <property type="entry name" value="TonB_C"/>
</dbReference>
<dbReference type="GO" id="GO:0055085">
    <property type="term" value="P:transmembrane transport"/>
    <property type="evidence" value="ECO:0007669"/>
    <property type="project" value="InterPro"/>
</dbReference>
<feature type="compositionally biased region" description="Low complexity" evidence="10">
    <location>
        <begin position="78"/>
        <end position="89"/>
    </location>
</feature>
<evidence type="ECO:0000256" key="1">
    <source>
        <dbReference type="ARBA" id="ARBA00004383"/>
    </source>
</evidence>
<dbReference type="KEGG" id="bid:Bind_3063"/>
<dbReference type="PANTHER" id="PTHR33446">
    <property type="entry name" value="PROTEIN TONB-RELATED"/>
    <property type="match status" value="1"/>
</dbReference>
<evidence type="ECO:0000256" key="2">
    <source>
        <dbReference type="ARBA" id="ARBA00006555"/>
    </source>
</evidence>
<dbReference type="Proteomes" id="UP000001695">
    <property type="component" value="Chromosome"/>
</dbReference>
<dbReference type="InterPro" id="IPR051045">
    <property type="entry name" value="TonB-dependent_transducer"/>
</dbReference>
<evidence type="ECO:0000256" key="6">
    <source>
        <dbReference type="ARBA" id="ARBA00022692"/>
    </source>
</evidence>
<feature type="region of interest" description="Disordered" evidence="10">
    <location>
        <begin position="63"/>
        <end position="167"/>
    </location>
</feature>
<dbReference type="Pfam" id="PF03544">
    <property type="entry name" value="TonB_C"/>
    <property type="match status" value="1"/>
</dbReference>
<evidence type="ECO:0000256" key="10">
    <source>
        <dbReference type="SAM" id="MobiDB-lite"/>
    </source>
</evidence>
<dbReference type="GO" id="GO:0031992">
    <property type="term" value="F:energy transducer activity"/>
    <property type="evidence" value="ECO:0007669"/>
    <property type="project" value="TreeGrafter"/>
</dbReference>
<dbReference type="STRING" id="395963.Bind_3063"/>
<dbReference type="RefSeq" id="WP_012385974.1">
    <property type="nucleotide sequence ID" value="NC_010581.1"/>
</dbReference>
<dbReference type="OrthoDB" id="8265014at2"/>
<dbReference type="SUPFAM" id="SSF74653">
    <property type="entry name" value="TolA/TonB C-terminal domain"/>
    <property type="match status" value="1"/>
</dbReference>
<reference evidence="12 13" key="2">
    <citation type="journal article" date="2010" name="J. Bacteriol.">
        <title>Complete genome sequence of Beijerinckia indica subsp. indica.</title>
        <authorList>
            <person name="Tamas I."/>
            <person name="Dedysh S.N."/>
            <person name="Liesack W."/>
            <person name="Stott M.B."/>
            <person name="Alam M."/>
            <person name="Murrell J.C."/>
            <person name="Dunfield P.F."/>
        </authorList>
    </citation>
    <scope>NUCLEOTIDE SEQUENCE [LARGE SCALE GENOMIC DNA]</scope>
    <source>
        <strain evidence="13">ATCC 9039 / DSM 1715 / NCIMB 8712</strain>
    </source>
</reference>
<evidence type="ECO:0000259" key="11">
    <source>
        <dbReference type="PROSITE" id="PS52015"/>
    </source>
</evidence>
<dbReference type="GO" id="GO:0015031">
    <property type="term" value="P:protein transport"/>
    <property type="evidence" value="ECO:0007669"/>
    <property type="project" value="UniProtKB-KW"/>
</dbReference>
<evidence type="ECO:0000256" key="9">
    <source>
        <dbReference type="ARBA" id="ARBA00023136"/>
    </source>
</evidence>
<dbReference type="InterPro" id="IPR006260">
    <property type="entry name" value="TonB/TolA_C"/>
</dbReference>
<evidence type="ECO:0000256" key="4">
    <source>
        <dbReference type="ARBA" id="ARBA00022475"/>
    </source>
</evidence>
<dbReference type="HOGENOM" id="CLU_1052378_0_0_5"/>
<keyword evidence="4" id="KW-1003">Cell membrane</keyword>
<evidence type="ECO:0000313" key="12">
    <source>
        <dbReference type="EMBL" id="ACB96625.1"/>
    </source>
</evidence>
<evidence type="ECO:0000256" key="5">
    <source>
        <dbReference type="ARBA" id="ARBA00022519"/>
    </source>
</evidence>
<name>B2IBJ9_BEII9</name>
<protein>
    <submittedName>
        <fullName evidence="12">TonB family protein</fullName>
    </submittedName>
</protein>
<evidence type="ECO:0000256" key="3">
    <source>
        <dbReference type="ARBA" id="ARBA00022448"/>
    </source>
</evidence>
<keyword evidence="9" id="KW-0472">Membrane</keyword>
<feature type="compositionally biased region" description="Basic and acidic residues" evidence="10">
    <location>
        <begin position="109"/>
        <end position="126"/>
    </location>
</feature>
<accession>B2IBJ9</accession>
<keyword evidence="13" id="KW-1185">Reference proteome</keyword>